<accession>A0ABM7SEL9</accession>
<dbReference type="EMBL" id="AP024819">
    <property type="protein sequence ID" value="BCZ19225.1"/>
    <property type="molecule type" value="Genomic_DNA"/>
</dbReference>
<dbReference type="PANTHER" id="PTHR43472">
    <property type="entry name" value="PHOSPHORIBOSYLAMINE--GLYCINE LIGASE"/>
    <property type="match status" value="1"/>
</dbReference>
<sequence>MKRKILIIGGGAREYALGRKLREDPRVSELFFSPGNGGTQSIGENVLLLDFAQIAAFTKEKMINLVLVGTEEPLVGGWRIFCKKRGWWSLDQASERACSRVLRVLPKS</sequence>
<gene>
    <name evidence="2" type="ORF">NHP190012_08670</name>
</gene>
<dbReference type="InterPro" id="IPR020562">
    <property type="entry name" value="PRibGlycinamide_synth_N"/>
</dbReference>
<evidence type="ECO:0000313" key="3">
    <source>
        <dbReference type="Proteomes" id="UP000826146"/>
    </source>
</evidence>
<dbReference type="InterPro" id="IPR000115">
    <property type="entry name" value="PRibGlycinamide_synth"/>
</dbReference>
<dbReference type="Gene3D" id="3.40.50.20">
    <property type="match status" value="1"/>
</dbReference>
<dbReference type="SUPFAM" id="SSF52440">
    <property type="entry name" value="PreATP-grasp domain"/>
    <property type="match status" value="1"/>
</dbReference>
<dbReference type="Proteomes" id="UP000826146">
    <property type="component" value="Chromosome"/>
</dbReference>
<dbReference type="Pfam" id="PF02844">
    <property type="entry name" value="GARS_N"/>
    <property type="match status" value="1"/>
</dbReference>
<keyword evidence="3" id="KW-1185">Reference proteome</keyword>
<feature type="domain" description="Phosphoribosylglycinamide synthetase N-terminal" evidence="1">
    <location>
        <begin position="4"/>
        <end position="79"/>
    </location>
</feature>
<dbReference type="InterPro" id="IPR016185">
    <property type="entry name" value="PreATP-grasp_dom_sf"/>
</dbReference>
<name>A0ABM7SEL9_9HELI</name>
<organism evidence="2 3">
    <name type="scientific">Helicobacter gastrofelis</name>
    <dbReference type="NCBI Taxonomy" id="2849642"/>
    <lineage>
        <taxon>Bacteria</taxon>
        <taxon>Pseudomonadati</taxon>
        <taxon>Campylobacterota</taxon>
        <taxon>Epsilonproteobacteria</taxon>
        <taxon>Campylobacterales</taxon>
        <taxon>Helicobacteraceae</taxon>
        <taxon>Helicobacter</taxon>
    </lineage>
</organism>
<evidence type="ECO:0000313" key="2">
    <source>
        <dbReference type="EMBL" id="BCZ19225.1"/>
    </source>
</evidence>
<protein>
    <recommendedName>
        <fullName evidence="1">Phosphoribosylglycinamide synthetase N-terminal domain-containing protein</fullName>
    </recommendedName>
</protein>
<evidence type="ECO:0000259" key="1">
    <source>
        <dbReference type="Pfam" id="PF02844"/>
    </source>
</evidence>
<reference evidence="2 3" key="1">
    <citation type="submission" date="2021-07" db="EMBL/GenBank/DDBJ databases">
        <title>Novel Helicobacter sp. Isolated from a cat.</title>
        <authorList>
            <person name="Rimbara E."/>
            <person name="Suzuki M."/>
        </authorList>
    </citation>
    <scope>NUCLEOTIDE SEQUENCE [LARGE SCALE GENOMIC DNA]</scope>
    <source>
        <strain evidence="3">NHP19-012</strain>
    </source>
</reference>
<dbReference type="PANTHER" id="PTHR43472:SF1">
    <property type="entry name" value="PHOSPHORIBOSYLAMINE--GLYCINE LIGASE, CHLOROPLASTIC"/>
    <property type="match status" value="1"/>
</dbReference>
<proteinExistence type="predicted"/>
<dbReference type="RefSeq" id="WP_260321515.1">
    <property type="nucleotide sequence ID" value="NZ_AP024819.1"/>
</dbReference>